<dbReference type="RefSeq" id="WP_237091099.1">
    <property type="nucleotide sequence ID" value="NZ_CP116766.1"/>
</dbReference>
<accession>A0ABY7RL13</accession>
<reference evidence="1 2" key="1">
    <citation type="submission" date="2023-01" db="EMBL/GenBank/DDBJ databases">
        <authorList>
            <person name="Yang C."/>
        </authorList>
    </citation>
    <scope>NUCLEOTIDE SEQUENCE [LARGE SCALE GENOMIC DNA]</scope>
    <source>
        <strain evidence="1 2">ZJ106</strain>
    </source>
</reference>
<name>A0ABY7RL13_9NEIS</name>
<gene>
    <name evidence="1" type="ORF">PJU73_03130</name>
</gene>
<dbReference type="Proteomes" id="UP001221268">
    <property type="component" value="Chromosome"/>
</dbReference>
<evidence type="ECO:0000313" key="2">
    <source>
        <dbReference type="Proteomes" id="UP001221268"/>
    </source>
</evidence>
<evidence type="ECO:0000313" key="1">
    <source>
        <dbReference type="EMBL" id="WCL72117.1"/>
    </source>
</evidence>
<dbReference type="EMBL" id="CP116766">
    <property type="protein sequence ID" value="WCL72117.1"/>
    <property type="molecule type" value="Genomic_DNA"/>
</dbReference>
<organism evidence="1 2">
    <name type="scientific">Neisseria lisongii</name>
    <dbReference type="NCBI Taxonomy" id="2912188"/>
    <lineage>
        <taxon>Bacteria</taxon>
        <taxon>Pseudomonadati</taxon>
        <taxon>Pseudomonadota</taxon>
        <taxon>Betaproteobacteria</taxon>
        <taxon>Neisseriales</taxon>
        <taxon>Neisseriaceae</taxon>
        <taxon>Neisseria</taxon>
    </lineage>
</organism>
<proteinExistence type="predicted"/>
<protein>
    <submittedName>
        <fullName evidence="1">Uncharacterized protein</fullName>
    </submittedName>
</protein>
<keyword evidence="2" id="KW-1185">Reference proteome</keyword>
<sequence length="60" mass="6867">MPSENRFSDGIIVGGRAGKIMVQLRFTENIFPFCRRIGRLKNGLNQNRSIQGFTRRCPPD</sequence>